<evidence type="ECO:0000256" key="1">
    <source>
        <dbReference type="ARBA" id="ARBA00005125"/>
    </source>
</evidence>
<dbReference type="EMBL" id="JADZGI010000001">
    <property type="protein sequence ID" value="MBH0113719.1"/>
    <property type="molecule type" value="Genomic_DNA"/>
</dbReference>
<evidence type="ECO:0000313" key="4">
    <source>
        <dbReference type="EMBL" id="MBH0113719.1"/>
    </source>
</evidence>
<comment type="pathway">
    <text evidence="1">Bacterial outer membrane biogenesis; LPS O-antigen biosynthesis.</text>
</comment>
<dbReference type="Proteomes" id="UP000617634">
    <property type="component" value="Unassembled WGS sequence"/>
</dbReference>
<dbReference type="InterPro" id="IPR001509">
    <property type="entry name" value="Epimerase_deHydtase"/>
</dbReference>
<evidence type="ECO:0000256" key="2">
    <source>
        <dbReference type="ARBA" id="ARBA00007637"/>
    </source>
</evidence>
<feature type="domain" description="NAD-dependent epimerase/dehydratase" evidence="3">
    <location>
        <begin position="7"/>
        <end position="240"/>
    </location>
</feature>
<dbReference type="AlphaFoldDB" id="A0A931HDE0"/>
<reference evidence="4" key="1">
    <citation type="submission" date="2020-11" db="EMBL/GenBank/DDBJ databases">
        <title>Novosphingobium aureum sp. nov., a marine bacterium isolated from sediment of a salt flat.</title>
        <authorList>
            <person name="Yoo Y."/>
            <person name="Kim J.-J."/>
        </authorList>
    </citation>
    <scope>NUCLEOTIDE SEQUENCE</scope>
    <source>
        <strain evidence="4">YJ-S2-02</strain>
    </source>
</reference>
<sequence length="323" mass="33759">MPAEVSLVTGAAGFIGAHLCKRLLARGEKVHALVRPSTRLDRLDGLLDALTFHRVDLVDAAGLQAALAAIAPTCVYHLAAQTRPETGSPFIALRRAAEANLSATLTLVEALTALATPPRVMIRAATIAEYGPADMPCREDALARPATAYGAGMLATTAAIGVLTGTMPFPVINARLALCYGAGQSRAFLVAEAVDALLAGRPITLTRPEDRRDLIHVEDAVSGLVALADTVPADCPIVNIASGIAPRMDDVMARICDLAGADPRLLRVTPAAPGNKPSVLHASPELARRRLGWHAAITLEDGLRHTIAAHRAAHEASLPEVVS</sequence>
<dbReference type="Pfam" id="PF01370">
    <property type="entry name" value="Epimerase"/>
    <property type="match status" value="1"/>
</dbReference>
<organism evidence="4 5">
    <name type="scientific">Novosphingobium aureum</name>
    <dbReference type="NCBI Taxonomy" id="2792964"/>
    <lineage>
        <taxon>Bacteria</taxon>
        <taxon>Pseudomonadati</taxon>
        <taxon>Pseudomonadota</taxon>
        <taxon>Alphaproteobacteria</taxon>
        <taxon>Sphingomonadales</taxon>
        <taxon>Sphingomonadaceae</taxon>
        <taxon>Novosphingobium</taxon>
    </lineage>
</organism>
<keyword evidence="5" id="KW-1185">Reference proteome</keyword>
<name>A0A931HDE0_9SPHN</name>
<accession>A0A931HDE0</accession>
<evidence type="ECO:0000313" key="5">
    <source>
        <dbReference type="Proteomes" id="UP000617634"/>
    </source>
</evidence>
<gene>
    <name evidence="4" type="ORF">I5E68_12250</name>
</gene>
<dbReference type="Gene3D" id="3.40.50.720">
    <property type="entry name" value="NAD(P)-binding Rossmann-like Domain"/>
    <property type="match status" value="1"/>
</dbReference>
<dbReference type="InterPro" id="IPR036291">
    <property type="entry name" value="NAD(P)-bd_dom_sf"/>
</dbReference>
<dbReference type="RefSeq" id="WP_197164079.1">
    <property type="nucleotide sequence ID" value="NZ_JADZGI010000001.1"/>
</dbReference>
<evidence type="ECO:0000259" key="3">
    <source>
        <dbReference type="Pfam" id="PF01370"/>
    </source>
</evidence>
<dbReference type="Gene3D" id="3.90.25.10">
    <property type="entry name" value="UDP-galactose 4-epimerase, domain 1"/>
    <property type="match status" value="1"/>
</dbReference>
<proteinExistence type="inferred from homology"/>
<dbReference type="PANTHER" id="PTHR43000">
    <property type="entry name" value="DTDP-D-GLUCOSE 4,6-DEHYDRATASE-RELATED"/>
    <property type="match status" value="1"/>
</dbReference>
<comment type="similarity">
    <text evidence="2">Belongs to the NAD(P)-dependent epimerase/dehydratase family.</text>
</comment>
<protein>
    <submittedName>
        <fullName evidence="4">NAD(P)-dependent oxidoreductase</fullName>
    </submittedName>
</protein>
<dbReference type="SUPFAM" id="SSF51735">
    <property type="entry name" value="NAD(P)-binding Rossmann-fold domains"/>
    <property type="match status" value="1"/>
</dbReference>
<comment type="caution">
    <text evidence="4">The sequence shown here is derived from an EMBL/GenBank/DDBJ whole genome shotgun (WGS) entry which is preliminary data.</text>
</comment>